<keyword evidence="2" id="KW-1277">Toxin-antitoxin system</keyword>
<dbReference type="Pfam" id="PF05016">
    <property type="entry name" value="ParE_toxin"/>
    <property type="match status" value="1"/>
</dbReference>
<dbReference type="Gene3D" id="3.30.2310.20">
    <property type="entry name" value="RelE-like"/>
    <property type="match status" value="1"/>
</dbReference>
<dbReference type="InterPro" id="IPR035093">
    <property type="entry name" value="RelE/ParE_toxin_dom_sf"/>
</dbReference>
<sequence length="100" mass="11956">MTSFELGFRPRARKDWDKLDDRTRKRLKKKLAERLALPRVQADKLRQMRDCYKIKLASVGYRLVYQVQDEILLVLVIAVGRREDEEVYEKAWAELAQMDD</sequence>
<evidence type="ECO:0000256" key="2">
    <source>
        <dbReference type="ARBA" id="ARBA00022649"/>
    </source>
</evidence>
<dbReference type="SUPFAM" id="SSF143011">
    <property type="entry name" value="RelE-like"/>
    <property type="match status" value="1"/>
</dbReference>
<name>A0A6J4TTQ0_9SPHN</name>
<reference evidence="3" key="1">
    <citation type="submission" date="2020-02" db="EMBL/GenBank/DDBJ databases">
        <authorList>
            <person name="Meier V. D."/>
        </authorList>
    </citation>
    <scope>NUCLEOTIDE SEQUENCE</scope>
    <source>
        <strain evidence="3">AVDCRST_MAG91</strain>
    </source>
</reference>
<evidence type="ECO:0008006" key="4">
    <source>
        <dbReference type="Google" id="ProtNLM"/>
    </source>
</evidence>
<evidence type="ECO:0000313" key="3">
    <source>
        <dbReference type="EMBL" id="CAA9531284.1"/>
    </source>
</evidence>
<gene>
    <name evidence="3" type="ORF">AVDCRST_MAG91-2978</name>
</gene>
<dbReference type="AlphaFoldDB" id="A0A6J4TTQ0"/>
<organism evidence="3">
    <name type="scientific">uncultured Sphingomonadaceae bacterium</name>
    <dbReference type="NCBI Taxonomy" id="169976"/>
    <lineage>
        <taxon>Bacteria</taxon>
        <taxon>Pseudomonadati</taxon>
        <taxon>Pseudomonadota</taxon>
        <taxon>Alphaproteobacteria</taxon>
        <taxon>Sphingomonadales</taxon>
        <taxon>Sphingomonadaceae</taxon>
        <taxon>environmental samples</taxon>
    </lineage>
</organism>
<dbReference type="NCBIfam" id="TIGR02385">
    <property type="entry name" value="RelE_StbE"/>
    <property type="match status" value="1"/>
</dbReference>
<accession>A0A6J4TTQ0</accession>
<comment type="similarity">
    <text evidence="1">Belongs to the RelE toxin family.</text>
</comment>
<protein>
    <recommendedName>
        <fullName evidence="4">mRNA interferase RelE</fullName>
    </recommendedName>
</protein>
<evidence type="ECO:0000256" key="1">
    <source>
        <dbReference type="ARBA" id="ARBA00006226"/>
    </source>
</evidence>
<dbReference type="InterPro" id="IPR007712">
    <property type="entry name" value="RelE/ParE_toxin"/>
</dbReference>
<dbReference type="PANTHER" id="PTHR35601:SF1">
    <property type="entry name" value="TOXIN RELE"/>
    <property type="match status" value="1"/>
</dbReference>
<proteinExistence type="inferred from homology"/>
<dbReference type="EMBL" id="CADCVX010000520">
    <property type="protein sequence ID" value="CAA9531284.1"/>
    <property type="molecule type" value="Genomic_DNA"/>
</dbReference>
<dbReference type="PANTHER" id="PTHR35601">
    <property type="entry name" value="TOXIN RELE"/>
    <property type="match status" value="1"/>
</dbReference>